<dbReference type="InterPro" id="IPR015915">
    <property type="entry name" value="Kelch-typ_b-propeller"/>
</dbReference>
<comment type="caution">
    <text evidence="1">The sequence shown here is derived from an EMBL/GenBank/DDBJ whole genome shotgun (WGS) entry which is preliminary data.</text>
</comment>
<dbReference type="SUPFAM" id="SSF117281">
    <property type="entry name" value="Kelch motif"/>
    <property type="match status" value="1"/>
</dbReference>
<protein>
    <submittedName>
        <fullName evidence="1">Uncharacterized protein</fullName>
    </submittedName>
</protein>
<dbReference type="AlphaFoldDB" id="A0AAU9IRG7"/>
<accession>A0AAU9IRG7</accession>
<dbReference type="EMBL" id="CAJZBQ010000015">
    <property type="protein sequence ID" value="CAG9316063.1"/>
    <property type="molecule type" value="Genomic_DNA"/>
</dbReference>
<evidence type="ECO:0000313" key="1">
    <source>
        <dbReference type="EMBL" id="CAG9316063.1"/>
    </source>
</evidence>
<proteinExistence type="predicted"/>
<dbReference type="Gene3D" id="2.120.10.80">
    <property type="entry name" value="Kelch-type beta propeller"/>
    <property type="match status" value="1"/>
</dbReference>
<evidence type="ECO:0000313" key="2">
    <source>
        <dbReference type="Proteomes" id="UP001162131"/>
    </source>
</evidence>
<dbReference type="Proteomes" id="UP001162131">
    <property type="component" value="Unassembled WGS sequence"/>
</dbReference>
<gene>
    <name evidence="1" type="ORF">BSTOLATCC_MIC15506</name>
</gene>
<reference evidence="1" key="1">
    <citation type="submission" date="2021-09" db="EMBL/GenBank/DDBJ databases">
        <authorList>
            <consortium name="AG Swart"/>
            <person name="Singh M."/>
            <person name="Singh A."/>
            <person name="Seah K."/>
            <person name="Emmerich C."/>
        </authorList>
    </citation>
    <scope>NUCLEOTIDE SEQUENCE</scope>
    <source>
        <strain evidence="1">ATCC30299</strain>
    </source>
</reference>
<sequence length="446" mass="52639">MLDREDKVTQENCKATNECSLKSAPEIHKNIVVDILVEVDEKISKIEKLKIELQKNNSLSYFWNFLEKCLKSIQEFEEILDFIKICRKDTPIDELPLPLCEIMTVLENVEKEIELLEKANEALLFEIQVKNLFYIKISENQDDFKSQFISKLKELEFWGKRQTANRSLLLPIENAKLDSFNYGIKLTYQLISRNIKENFYYRNIDLDVKWENWVTEKELEKLNLHHDCKSENSEIFCIWNSSSVYKMDLKSMKITKILPHSKGVKHSALIYYKDYVYIFSANSSSYYLEKYDLKCDKKSIMPTPPVNALSNYSCTIYQDSILFCAKECRALYKFDPLIEDYSEIPLAKMDKLSSKMLFTGNMKAYIADSKIGIFESGENNEYVWNKIGEYNRSSFTDKYLIYLSSLECDSVQIYRFSLLKKEIHQIVLDYFRSFDRLEYPICILSE</sequence>
<keyword evidence="2" id="KW-1185">Reference proteome</keyword>
<name>A0AAU9IRG7_9CILI</name>
<organism evidence="1 2">
    <name type="scientific">Blepharisma stoltei</name>
    <dbReference type="NCBI Taxonomy" id="1481888"/>
    <lineage>
        <taxon>Eukaryota</taxon>
        <taxon>Sar</taxon>
        <taxon>Alveolata</taxon>
        <taxon>Ciliophora</taxon>
        <taxon>Postciliodesmatophora</taxon>
        <taxon>Heterotrichea</taxon>
        <taxon>Heterotrichida</taxon>
        <taxon>Blepharismidae</taxon>
        <taxon>Blepharisma</taxon>
    </lineage>
</organism>